<dbReference type="Pfam" id="PF01585">
    <property type="entry name" value="G-patch"/>
    <property type="match status" value="1"/>
</dbReference>
<gene>
    <name evidence="3" type="ORF">B7463_g9739</name>
</gene>
<sequence>MSDDDTYEIPLQDQRVFGAGIKRKRINFVPSTSATSSLSTPPPSSSASSAKSISERYLERVLSKEARSQAPTSNTSQSTSEDETTSNPQVLDQQQPPPPPLCEICHLPLTTTSYSEPHRPHEASLSHQVCLAHSHPPSHLNRRRKGLTILSSQGWDPDSRLGLGSQGQGIQFPIKPVEKRDKMGLGLVLPKEEERRKKEKKKVGLDAGKVRKLVESDRRRAERLREVFYQDEAVVKYLGGGSGGLNGL</sequence>
<dbReference type="Proteomes" id="UP000258309">
    <property type="component" value="Unassembled WGS sequence"/>
</dbReference>
<dbReference type="PANTHER" id="PTHR20923:SF1">
    <property type="entry name" value="G PATCH DOMAIN AND ANKYRIN REPEAT-CONTAINING PROTEIN 1"/>
    <property type="match status" value="1"/>
</dbReference>
<reference evidence="3 4" key="1">
    <citation type="submission" date="2018-05" db="EMBL/GenBank/DDBJ databases">
        <title>Draft genome sequence of Scytalidium lignicola DSM 105466, a ubiquitous saprotrophic fungus.</title>
        <authorList>
            <person name="Buettner E."/>
            <person name="Gebauer A.M."/>
            <person name="Hofrichter M."/>
            <person name="Liers C."/>
            <person name="Kellner H."/>
        </authorList>
    </citation>
    <scope>NUCLEOTIDE SEQUENCE [LARGE SCALE GENOMIC DNA]</scope>
    <source>
        <strain evidence="3 4">DSM 105466</strain>
    </source>
</reference>
<protein>
    <recommendedName>
        <fullName evidence="2">G-patch domain-containing protein</fullName>
    </recommendedName>
</protein>
<dbReference type="GO" id="GO:0003676">
    <property type="term" value="F:nucleic acid binding"/>
    <property type="evidence" value="ECO:0007669"/>
    <property type="project" value="InterPro"/>
</dbReference>
<proteinExistence type="predicted"/>
<feature type="region of interest" description="Disordered" evidence="1">
    <location>
        <begin position="28"/>
        <end position="103"/>
    </location>
</feature>
<feature type="non-terminal residue" evidence="3">
    <location>
        <position position="248"/>
    </location>
</feature>
<name>A0A3E2GZM5_SCYLI</name>
<feature type="compositionally biased region" description="Low complexity" evidence="1">
    <location>
        <begin position="30"/>
        <end position="52"/>
    </location>
</feature>
<organism evidence="3 4">
    <name type="scientific">Scytalidium lignicola</name>
    <name type="common">Hyphomycete</name>
    <dbReference type="NCBI Taxonomy" id="5539"/>
    <lineage>
        <taxon>Eukaryota</taxon>
        <taxon>Fungi</taxon>
        <taxon>Dikarya</taxon>
        <taxon>Ascomycota</taxon>
        <taxon>Pezizomycotina</taxon>
        <taxon>Leotiomycetes</taxon>
        <taxon>Leotiomycetes incertae sedis</taxon>
        <taxon>Scytalidium</taxon>
    </lineage>
</organism>
<feature type="domain" description="G-patch" evidence="2">
    <location>
        <begin position="142"/>
        <end position="190"/>
    </location>
</feature>
<dbReference type="EMBL" id="NCSJ02000252">
    <property type="protein sequence ID" value="RFU26595.1"/>
    <property type="molecule type" value="Genomic_DNA"/>
</dbReference>
<evidence type="ECO:0000313" key="3">
    <source>
        <dbReference type="EMBL" id="RFU26595.1"/>
    </source>
</evidence>
<feature type="compositionally biased region" description="Basic and acidic residues" evidence="1">
    <location>
        <begin position="53"/>
        <end position="67"/>
    </location>
</feature>
<dbReference type="InterPro" id="IPR039146">
    <property type="entry name" value="GPANK1"/>
</dbReference>
<dbReference type="PANTHER" id="PTHR20923">
    <property type="entry name" value="BAT4 PROTEIN-RELATED"/>
    <property type="match status" value="1"/>
</dbReference>
<evidence type="ECO:0000259" key="2">
    <source>
        <dbReference type="PROSITE" id="PS50174"/>
    </source>
</evidence>
<dbReference type="InterPro" id="IPR000467">
    <property type="entry name" value="G_patch_dom"/>
</dbReference>
<keyword evidence="4" id="KW-1185">Reference proteome</keyword>
<dbReference type="STRING" id="5539.A0A3E2GZM5"/>
<dbReference type="SMART" id="SM00443">
    <property type="entry name" value="G_patch"/>
    <property type="match status" value="1"/>
</dbReference>
<dbReference type="OMA" id="TYGWDPD"/>
<evidence type="ECO:0000256" key="1">
    <source>
        <dbReference type="SAM" id="MobiDB-lite"/>
    </source>
</evidence>
<feature type="non-terminal residue" evidence="3">
    <location>
        <position position="1"/>
    </location>
</feature>
<accession>A0A3E2GZM5</accession>
<evidence type="ECO:0000313" key="4">
    <source>
        <dbReference type="Proteomes" id="UP000258309"/>
    </source>
</evidence>
<dbReference type="PROSITE" id="PS50174">
    <property type="entry name" value="G_PATCH"/>
    <property type="match status" value="1"/>
</dbReference>
<comment type="caution">
    <text evidence="3">The sequence shown here is derived from an EMBL/GenBank/DDBJ whole genome shotgun (WGS) entry which is preliminary data.</text>
</comment>
<dbReference type="OrthoDB" id="20282at2759"/>
<dbReference type="AlphaFoldDB" id="A0A3E2GZM5"/>